<evidence type="ECO:0000256" key="4">
    <source>
        <dbReference type="ARBA" id="ARBA00023242"/>
    </source>
</evidence>
<feature type="non-terminal residue" evidence="6">
    <location>
        <position position="1"/>
    </location>
</feature>
<evidence type="ECO:0000259" key="5">
    <source>
        <dbReference type="PROSITE" id="PS50048"/>
    </source>
</evidence>
<keyword evidence="3" id="KW-0804">Transcription</keyword>
<evidence type="ECO:0000313" key="7">
    <source>
        <dbReference type="Proteomes" id="UP000325395"/>
    </source>
</evidence>
<feature type="domain" description="Zn(2)-C6 fungal-type" evidence="5">
    <location>
        <begin position="13"/>
        <end position="42"/>
    </location>
</feature>
<accession>A0ABQ6WDK8</accession>
<reference evidence="6 7" key="1">
    <citation type="submission" date="2019-04" db="EMBL/GenBank/DDBJ databases">
        <authorList>
            <consortium name="DOE Joint Genome Institute"/>
            <person name="Mondo S."/>
            <person name="Kjaerbolling I."/>
            <person name="Vesth T."/>
            <person name="Frisvad J.C."/>
            <person name="Nybo J.L."/>
            <person name="Theobald S."/>
            <person name="Kildgaard S."/>
            <person name="Isbrandt T."/>
            <person name="Kuo A."/>
            <person name="Sato A."/>
            <person name="Lyhne E.K."/>
            <person name="Kogle M.E."/>
            <person name="Wiebenga A."/>
            <person name="Kun R.S."/>
            <person name="Lubbers R.J."/>
            <person name="Makela M.R."/>
            <person name="Barry K."/>
            <person name="Chovatia M."/>
            <person name="Clum A."/>
            <person name="Daum C."/>
            <person name="Haridas S."/>
            <person name="He G."/>
            <person name="LaButti K."/>
            <person name="Lipzen A."/>
            <person name="Riley R."/>
            <person name="Salamov A."/>
            <person name="Simmons B.A."/>
            <person name="Magnuson J.K."/>
            <person name="Henrissat B."/>
            <person name="Mortensen U.H."/>
            <person name="Larsen T.O."/>
            <person name="Devries R.P."/>
            <person name="Grigoriev I.V."/>
            <person name="Machida M."/>
            <person name="Baker S.E."/>
            <person name="Andersen M.R."/>
            <person name="Cantor M.N."/>
            <person name="Hua S.X."/>
        </authorList>
    </citation>
    <scope>NUCLEOTIDE SEQUENCE [LARGE SCALE GENOMIC DNA]</scope>
    <source>
        <strain evidence="6 7">CBS 117616</strain>
    </source>
</reference>
<dbReference type="PANTHER" id="PTHR31069">
    <property type="entry name" value="OLEATE-ACTIVATED TRANSCRIPTION FACTOR 1-RELATED"/>
    <property type="match status" value="1"/>
</dbReference>
<dbReference type="InterPro" id="IPR036864">
    <property type="entry name" value="Zn2-C6_fun-type_DNA-bd_sf"/>
</dbReference>
<dbReference type="SUPFAM" id="SSF57701">
    <property type="entry name" value="Zn2/Cys6 DNA-binding domain"/>
    <property type="match status" value="1"/>
</dbReference>
<name>A0ABQ6WDK8_9EURO</name>
<evidence type="ECO:0000256" key="3">
    <source>
        <dbReference type="ARBA" id="ARBA00023163"/>
    </source>
</evidence>
<evidence type="ECO:0000256" key="1">
    <source>
        <dbReference type="ARBA" id="ARBA00023015"/>
    </source>
</evidence>
<evidence type="ECO:0000313" key="6">
    <source>
        <dbReference type="EMBL" id="KAE8415244.1"/>
    </source>
</evidence>
<gene>
    <name evidence="6" type="ORF">BDV36DRAFT_263247</name>
</gene>
<keyword evidence="4" id="KW-0539">Nucleus</keyword>
<proteinExistence type="predicted"/>
<dbReference type="Gene3D" id="4.10.240.10">
    <property type="entry name" value="Zn(2)-C6 fungal-type DNA-binding domain"/>
    <property type="match status" value="1"/>
</dbReference>
<protein>
    <recommendedName>
        <fullName evidence="5">Zn(2)-C6 fungal-type domain-containing protein</fullName>
    </recommendedName>
</protein>
<dbReference type="PROSITE" id="PS50048">
    <property type="entry name" value="ZN2_CY6_FUNGAL_2"/>
    <property type="match status" value="1"/>
</dbReference>
<keyword evidence="2" id="KW-0238">DNA-binding</keyword>
<dbReference type="Proteomes" id="UP000325395">
    <property type="component" value="Unassembled WGS sequence"/>
</dbReference>
<dbReference type="PROSITE" id="PS00463">
    <property type="entry name" value="ZN2_CY6_FUNGAL_1"/>
    <property type="match status" value="1"/>
</dbReference>
<keyword evidence="1" id="KW-0805">Transcription regulation</keyword>
<evidence type="ECO:0000256" key="2">
    <source>
        <dbReference type="ARBA" id="ARBA00023125"/>
    </source>
</evidence>
<sequence length="52" mass="5825">MPPNREHVKISQACSHCRKKKVKCDGAVPCGNCLDRGQQCGYPVLQRRGRKS</sequence>
<organism evidence="6 7">
    <name type="scientific">Aspergillus pseudocaelatus</name>
    <dbReference type="NCBI Taxonomy" id="1825620"/>
    <lineage>
        <taxon>Eukaryota</taxon>
        <taxon>Fungi</taxon>
        <taxon>Dikarya</taxon>
        <taxon>Ascomycota</taxon>
        <taxon>Pezizomycotina</taxon>
        <taxon>Eurotiomycetes</taxon>
        <taxon>Eurotiomycetidae</taxon>
        <taxon>Eurotiales</taxon>
        <taxon>Aspergillaceae</taxon>
        <taxon>Aspergillus</taxon>
        <taxon>Aspergillus subgen. Circumdati</taxon>
    </lineage>
</organism>
<dbReference type="Pfam" id="PF00172">
    <property type="entry name" value="Zn_clus"/>
    <property type="match status" value="1"/>
</dbReference>
<keyword evidence="7" id="KW-1185">Reference proteome</keyword>
<dbReference type="EMBL" id="ML735770">
    <property type="protein sequence ID" value="KAE8415244.1"/>
    <property type="molecule type" value="Genomic_DNA"/>
</dbReference>
<dbReference type="CDD" id="cd00067">
    <property type="entry name" value="GAL4"/>
    <property type="match status" value="1"/>
</dbReference>
<dbReference type="SMART" id="SM00066">
    <property type="entry name" value="GAL4"/>
    <property type="match status" value="1"/>
</dbReference>
<dbReference type="InterPro" id="IPR001138">
    <property type="entry name" value="Zn2Cys6_DnaBD"/>
</dbReference>
<dbReference type="InterPro" id="IPR050675">
    <property type="entry name" value="OAF3"/>
</dbReference>
<dbReference type="PANTHER" id="PTHR31069:SF12">
    <property type="entry name" value="TRANSCRIPTION FACTOR DOMAIN-CONTAINING PROTEIN"/>
    <property type="match status" value="1"/>
</dbReference>